<evidence type="ECO:0000259" key="4">
    <source>
        <dbReference type="SMART" id="SM00400"/>
    </source>
</evidence>
<dbReference type="PANTHER" id="PTHR30313:SF2">
    <property type="entry name" value="DNA PRIMASE"/>
    <property type="match status" value="1"/>
</dbReference>
<dbReference type="SUPFAM" id="SSF56731">
    <property type="entry name" value="DNA primase core"/>
    <property type="match status" value="1"/>
</dbReference>
<dbReference type="OrthoDB" id="3519at10239"/>
<dbReference type="GO" id="GO:0003677">
    <property type="term" value="F:DNA binding"/>
    <property type="evidence" value="ECO:0007669"/>
    <property type="project" value="InterPro"/>
</dbReference>
<name>A0A076G7V8_9CAUD</name>
<dbReference type="SUPFAM" id="SSF57783">
    <property type="entry name" value="Zinc beta-ribbon"/>
    <property type="match status" value="1"/>
</dbReference>
<sequence>MFIDLAREELGSHKDDGNNLRFNCPFCSETDYKFYIHKELGIMQCWKCGFKGNAVSFVKEYYSCNFHEAADILATYDYDAYDRTDSGRSMQSYGEDLTEEERLLLYISNEGRPLDSEDEHRNLKCPAPPTGVKSLVANMNNPEAYPFLNYLHGRGVTLEQIYEHNISYVVDGYVEQQGKDPLRLLNHVVFFTFDDNRKPLYWNTRAIDKKAYVKSFNAPAWDGCYSKATTIFNLNNAKKTDKIVVHEGVFNSFMTPNSGVATFGKQITEIQLDLLISAARENNIPIYLFLDTDAWSSMITAAQQIRSKAPDLRVYFVFSGLEEDANDLGIEKCSELLANAFPADSEGQMRLQLENM</sequence>
<dbReference type="Pfam" id="PF01807">
    <property type="entry name" value="Zn_ribbon_DnaG"/>
    <property type="match status" value="1"/>
</dbReference>
<evidence type="ECO:0000313" key="6">
    <source>
        <dbReference type="Proteomes" id="UP000028664"/>
    </source>
</evidence>
<dbReference type="CDD" id="cd01029">
    <property type="entry name" value="TOPRIM_primases"/>
    <property type="match status" value="1"/>
</dbReference>
<dbReference type="EMBL" id="KM051843">
    <property type="protein sequence ID" value="AII28054.1"/>
    <property type="molecule type" value="Genomic_DNA"/>
</dbReference>
<dbReference type="InterPro" id="IPR034154">
    <property type="entry name" value="TOPRIM_DnaG/twinkle"/>
</dbReference>
<keyword evidence="1" id="KW-0479">Metal-binding</keyword>
<keyword evidence="2" id="KW-0863">Zinc-finger</keyword>
<dbReference type="GeneID" id="20283440"/>
<dbReference type="RefSeq" id="YP_009056422.1">
    <property type="nucleotide sequence ID" value="NC_024792.1"/>
</dbReference>
<evidence type="ECO:0000256" key="1">
    <source>
        <dbReference type="ARBA" id="ARBA00022723"/>
    </source>
</evidence>
<dbReference type="Gene3D" id="3.90.580.10">
    <property type="entry name" value="Zinc finger, CHC2-type domain"/>
    <property type="match status" value="1"/>
</dbReference>
<organism evidence="5 6">
    <name type="scientific">Bacillus phage Bobb</name>
    <dbReference type="NCBI Taxonomy" id="1527469"/>
    <lineage>
        <taxon>Viruses</taxon>
        <taxon>Duplodnaviria</taxon>
        <taxon>Heunggongvirae</taxon>
        <taxon>Uroviricota</taxon>
        <taxon>Caudoviricetes</taxon>
        <taxon>Herelleviridae</taxon>
        <taxon>Bastillevirinae</taxon>
        <taxon>Agatevirus</taxon>
        <taxon>Agatevirus bobb</taxon>
    </lineage>
</organism>
<dbReference type="Proteomes" id="UP000028664">
    <property type="component" value="Segment"/>
</dbReference>
<dbReference type="GO" id="GO:0003899">
    <property type="term" value="F:DNA-directed RNA polymerase activity"/>
    <property type="evidence" value="ECO:0007669"/>
    <property type="project" value="InterPro"/>
</dbReference>
<dbReference type="InterPro" id="IPR002694">
    <property type="entry name" value="Znf_CHC2"/>
</dbReference>
<dbReference type="GO" id="GO:0006269">
    <property type="term" value="P:DNA replication, synthesis of primer"/>
    <property type="evidence" value="ECO:0007669"/>
    <property type="project" value="TreeGrafter"/>
</dbReference>
<evidence type="ECO:0000256" key="3">
    <source>
        <dbReference type="ARBA" id="ARBA00022833"/>
    </source>
</evidence>
<dbReference type="PANTHER" id="PTHR30313">
    <property type="entry name" value="DNA PRIMASE"/>
    <property type="match status" value="1"/>
</dbReference>
<keyword evidence="3" id="KW-0862">Zinc</keyword>
<keyword evidence="6" id="KW-1185">Reference proteome</keyword>
<dbReference type="InterPro" id="IPR050219">
    <property type="entry name" value="DnaG_primase"/>
</dbReference>
<dbReference type="KEGG" id="vg:20283440"/>
<evidence type="ECO:0000256" key="2">
    <source>
        <dbReference type="ARBA" id="ARBA00022771"/>
    </source>
</evidence>
<evidence type="ECO:0000313" key="5">
    <source>
        <dbReference type="EMBL" id="AII28054.1"/>
    </source>
</evidence>
<dbReference type="GO" id="GO:0008270">
    <property type="term" value="F:zinc ion binding"/>
    <property type="evidence" value="ECO:0007669"/>
    <property type="project" value="UniProtKB-KW"/>
</dbReference>
<dbReference type="SMART" id="SM00400">
    <property type="entry name" value="ZnF_CHCC"/>
    <property type="match status" value="1"/>
</dbReference>
<feature type="domain" description="Zinc finger CHC2-type" evidence="4">
    <location>
        <begin position="24"/>
        <end position="74"/>
    </location>
</feature>
<accession>A0A076G7V8</accession>
<proteinExistence type="predicted"/>
<protein>
    <submittedName>
        <fullName evidence="5">DNA primase</fullName>
    </submittedName>
</protein>
<dbReference type="Gene3D" id="3.40.1360.10">
    <property type="match status" value="1"/>
</dbReference>
<reference evidence="5 6" key="1">
    <citation type="submission" date="2014-06" db="EMBL/GenBank/DDBJ databases">
        <title>Bioinformatic genomic analysis of Bacillus phage Bobb.</title>
        <authorList>
            <person name="Lewis H.M.N."/>
            <person name="Temple L."/>
            <person name="Barth R.N."/>
            <person name="Bowles K.M."/>
            <person name="Churchin D.I."/>
            <person name="Scott-Croshaw C."/>
            <person name="Glasgow G.H."/>
            <person name="Gloe M.W."/>
            <person name="McGough T.M."/>
            <person name="Nutbrown S.A."/>
            <person name="Romulus S.R."/>
            <person name="Sanders K.A.M."/>
            <person name="Diachok C.R."/>
            <person name="Serigano J.P."/>
            <person name="Shin D."/>
            <person name="Suresh M.H."/>
            <person name="Conner A.R.N."/>
            <person name="Korba R.M."/>
            <person name="Livermore R.J."/>
            <person name="Rohlf M.B."/>
            <person name="Utterback S.D."/>
            <person name="Wilson V.E."/>
        </authorList>
    </citation>
    <scope>NUCLEOTIDE SEQUENCE [LARGE SCALE GENOMIC DNA]</scope>
</reference>
<dbReference type="InterPro" id="IPR036977">
    <property type="entry name" value="DNA_primase_Znf_CHC2"/>
</dbReference>